<keyword evidence="2" id="KW-0813">Transport</keyword>
<dbReference type="PROSITE" id="PS50893">
    <property type="entry name" value="ABC_TRANSPORTER_2"/>
    <property type="match status" value="1"/>
</dbReference>
<evidence type="ECO:0000313" key="6">
    <source>
        <dbReference type="EMBL" id="OGZ12664.1"/>
    </source>
</evidence>
<evidence type="ECO:0000256" key="1">
    <source>
        <dbReference type="ARBA" id="ARBA00005417"/>
    </source>
</evidence>
<dbReference type="STRING" id="1798664.A3C93_06165"/>
<name>A0A1G2DG75_9BACT</name>
<dbReference type="InterPro" id="IPR027417">
    <property type="entry name" value="P-loop_NTPase"/>
</dbReference>
<proteinExistence type="inferred from homology"/>
<reference evidence="6 7" key="1">
    <citation type="journal article" date="2016" name="Nat. Commun.">
        <title>Thousands of microbial genomes shed light on interconnected biogeochemical processes in an aquifer system.</title>
        <authorList>
            <person name="Anantharaman K."/>
            <person name="Brown C.T."/>
            <person name="Hug L.A."/>
            <person name="Sharon I."/>
            <person name="Castelle C.J."/>
            <person name="Probst A.J."/>
            <person name="Thomas B.C."/>
            <person name="Singh A."/>
            <person name="Wilkins M.J."/>
            <person name="Karaoz U."/>
            <person name="Brodie E.L."/>
            <person name="Williams K.H."/>
            <person name="Hubbard S.S."/>
            <person name="Banfield J.F."/>
        </authorList>
    </citation>
    <scope>NUCLEOTIDE SEQUENCE [LARGE SCALE GENOMIC DNA]</scope>
</reference>
<dbReference type="InterPro" id="IPR003593">
    <property type="entry name" value="AAA+_ATPase"/>
</dbReference>
<organism evidence="6 7">
    <name type="scientific">Candidatus Lloydbacteria bacterium RIFCSPHIGHO2_02_FULL_54_17</name>
    <dbReference type="NCBI Taxonomy" id="1798664"/>
    <lineage>
        <taxon>Bacteria</taxon>
        <taxon>Candidatus Lloydiibacteriota</taxon>
    </lineage>
</organism>
<dbReference type="CDD" id="cd03230">
    <property type="entry name" value="ABC_DR_subfamily_A"/>
    <property type="match status" value="1"/>
</dbReference>
<evidence type="ECO:0000256" key="4">
    <source>
        <dbReference type="ARBA" id="ARBA00022840"/>
    </source>
</evidence>
<evidence type="ECO:0000256" key="2">
    <source>
        <dbReference type="ARBA" id="ARBA00022448"/>
    </source>
</evidence>
<dbReference type="SMART" id="SM00382">
    <property type="entry name" value="AAA"/>
    <property type="match status" value="1"/>
</dbReference>
<dbReference type="Gene3D" id="3.40.50.300">
    <property type="entry name" value="P-loop containing nucleotide triphosphate hydrolases"/>
    <property type="match status" value="1"/>
</dbReference>
<comment type="similarity">
    <text evidence="1">Belongs to the ABC transporter superfamily.</text>
</comment>
<dbReference type="GO" id="GO:0005524">
    <property type="term" value="F:ATP binding"/>
    <property type="evidence" value="ECO:0007669"/>
    <property type="project" value="UniProtKB-KW"/>
</dbReference>
<dbReference type="SUPFAM" id="SSF52540">
    <property type="entry name" value="P-loop containing nucleoside triphosphate hydrolases"/>
    <property type="match status" value="1"/>
</dbReference>
<evidence type="ECO:0000313" key="7">
    <source>
        <dbReference type="Proteomes" id="UP000178636"/>
    </source>
</evidence>
<evidence type="ECO:0000256" key="3">
    <source>
        <dbReference type="ARBA" id="ARBA00022741"/>
    </source>
</evidence>
<dbReference type="EMBL" id="MHLO01000016">
    <property type="protein sequence ID" value="OGZ12664.1"/>
    <property type="molecule type" value="Genomic_DNA"/>
</dbReference>
<dbReference type="PROSITE" id="PS00211">
    <property type="entry name" value="ABC_TRANSPORTER_1"/>
    <property type="match status" value="1"/>
</dbReference>
<dbReference type="Pfam" id="PF00005">
    <property type="entry name" value="ABC_tran"/>
    <property type="match status" value="1"/>
</dbReference>
<accession>A0A1G2DG75</accession>
<dbReference type="Proteomes" id="UP000178636">
    <property type="component" value="Unassembled WGS sequence"/>
</dbReference>
<dbReference type="PANTHER" id="PTHR42711:SF5">
    <property type="entry name" value="ABC TRANSPORTER ATP-BINDING PROTEIN NATA"/>
    <property type="match status" value="1"/>
</dbReference>
<comment type="caution">
    <text evidence="6">The sequence shown here is derived from an EMBL/GenBank/DDBJ whole genome shotgun (WGS) entry which is preliminary data.</text>
</comment>
<dbReference type="GO" id="GO:0016887">
    <property type="term" value="F:ATP hydrolysis activity"/>
    <property type="evidence" value="ECO:0007669"/>
    <property type="project" value="InterPro"/>
</dbReference>
<dbReference type="InterPro" id="IPR003439">
    <property type="entry name" value="ABC_transporter-like_ATP-bd"/>
</dbReference>
<feature type="domain" description="ABC transporter" evidence="5">
    <location>
        <begin position="11"/>
        <end position="240"/>
    </location>
</feature>
<gene>
    <name evidence="6" type="ORF">A3C93_06165</name>
</gene>
<dbReference type="AlphaFoldDB" id="A0A1G2DG75"/>
<sequence length="252" mass="28087">MHLNHMPEAVLEAKNLRRKYRDVVAVDDVSILVHPGEVVGLLGPNGAGKTTTINMLLGILAPTEGSIRIDGSDLAHDRTEALEHTNFSAVYAQLPGNMTVYQNLKIFGLIYDVKDLERKIWDVIGRFDLKRFAHTKHGVLSSGEQTRASLAKALINEPKLLLLDEPTASLDPSTAQIVRETIKTYARKSRCGVLWTSHNMYEVTEVCDRVVFLSRGKLLIEGDPKTLPKEHGKKDLEELFITVAREPLSLDL</sequence>
<evidence type="ECO:0000259" key="5">
    <source>
        <dbReference type="PROSITE" id="PS50893"/>
    </source>
</evidence>
<dbReference type="PANTHER" id="PTHR42711">
    <property type="entry name" value="ABC TRANSPORTER ATP-BINDING PROTEIN"/>
    <property type="match status" value="1"/>
</dbReference>
<keyword evidence="3" id="KW-0547">Nucleotide-binding</keyword>
<protein>
    <submittedName>
        <fullName evidence="6">ABC transporter ATP-binding protein</fullName>
    </submittedName>
</protein>
<dbReference type="InterPro" id="IPR050763">
    <property type="entry name" value="ABC_transporter_ATP-binding"/>
</dbReference>
<dbReference type="InterPro" id="IPR017871">
    <property type="entry name" value="ABC_transporter-like_CS"/>
</dbReference>
<keyword evidence="4 6" id="KW-0067">ATP-binding</keyword>